<comment type="caution">
    <text evidence="3">The sequence shown here is derived from an EMBL/GenBank/DDBJ whole genome shotgun (WGS) entry which is preliminary data.</text>
</comment>
<dbReference type="RefSeq" id="WP_271915664.1">
    <property type="nucleotide sequence ID" value="NZ_JAQNDO010000001.1"/>
</dbReference>
<feature type="transmembrane region" description="Helical" evidence="1">
    <location>
        <begin position="236"/>
        <end position="254"/>
    </location>
</feature>
<dbReference type="Proteomes" id="UP001221411">
    <property type="component" value="Unassembled WGS sequence"/>
</dbReference>
<organism evidence="3 4">
    <name type="scientific">Polyangium mundeleinium</name>
    <dbReference type="NCBI Taxonomy" id="2995306"/>
    <lineage>
        <taxon>Bacteria</taxon>
        <taxon>Pseudomonadati</taxon>
        <taxon>Myxococcota</taxon>
        <taxon>Polyangia</taxon>
        <taxon>Polyangiales</taxon>
        <taxon>Polyangiaceae</taxon>
        <taxon>Polyangium</taxon>
    </lineage>
</organism>
<feature type="transmembrane region" description="Helical" evidence="1">
    <location>
        <begin position="274"/>
        <end position="298"/>
    </location>
</feature>
<dbReference type="Pfam" id="PF01757">
    <property type="entry name" value="Acyl_transf_3"/>
    <property type="match status" value="1"/>
</dbReference>
<dbReference type="InterPro" id="IPR002656">
    <property type="entry name" value="Acyl_transf_3_dom"/>
</dbReference>
<gene>
    <name evidence="3" type="ORF">POL67_03825</name>
</gene>
<dbReference type="InterPro" id="IPR050879">
    <property type="entry name" value="Acyltransferase_3"/>
</dbReference>
<feature type="domain" description="Acyltransferase 3" evidence="2">
    <location>
        <begin position="25"/>
        <end position="350"/>
    </location>
</feature>
<feature type="transmembrane region" description="Helical" evidence="1">
    <location>
        <begin position="205"/>
        <end position="229"/>
    </location>
</feature>
<feature type="transmembrane region" description="Helical" evidence="1">
    <location>
        <begin position="145"/>
        <end position="165"/>
    </location>
</feature>
<dbReference type="EMBL" id="JAQNDO010000001">
    <property type="protein sequence ID" value="MDC0740460.1"/>
    <property type="molecule type" value="Genomic_DNA"/>
</dbReference>
<sequence length="388" mass="43116">MPDTVRTLAVHLDKNRPGSDGSALPGLDGLRAVAVVLVLLYHQQLVGFGWAGVQIFFVLSGYLITKILHRTRSAPLSQYLRNFYGRRALRIFPLYYAYLLALGLAAAFGVAPPDLRSGLPFAVTYTYNFYHAGSGFVHSKLLTHLWSLSVEEQFYLVWPLFLYFLEPNKLRRVLWGLVLAGPLIRALLFQGLRLSGTSILSDTEIALYVCTPSHVDAFALGALASLFPFGTGRRALLVGLGLTLALGLLILVVYGPAGLRSSIGYPIGLKHGYAYIWGYSLINVSSVLLIECLVRGVFLPRFFEHPALAYLGRISYGVYVLHFPVQAMVERVLPASSVLVRMAVQLVCTLASASVSYHVFELRFLRLKDRWFGNEKPRSEREVFAQSE</sequence>
<feature type="transmembrane region" description="Helical" evidence="1">
    <location>
        <begin position="89"/>
        <end position="111"/>
    </location>
</feature>
<keyword evidence="3" id="KW-0012">Acyltransferase</keyword>
<evidence type="ECO:0000313" key="4">
    <source>
        <dbReference type="Proteomes" id="UP001221411"/>
    </source>
</evidence>
<evidence type="ECO:0000256" key="1">
    <source>
        <dbReference type="SAM" id="Phobius"/>
    </source>
</evidence>
<feature type="transmembrane region" description="Helical" evidence="1">
    <location>
        <begin position="310"/>
        <end position="327"/>
    </location>
</feature>
<feature type="transmembrane region" description="Helical" evidence="1">
    <location>
        <begin position="47"/>
        <end position="68"/>
    </location>
</feature>
<keyword evidence="3" id="KW-0808">Transferase</keyword>
<keyword evidence="4" id="KW-1185">Reference proteome</keyword>
<keyword evidence="1" id="KW-0812">Transmembrane</keyword>
<proteinExistence type="predicted"/>
<evidence type="ECO:0000313" key="3">
    <source>
        <dbReference type="EMBL" id="MDC0740460.1"/>
    </source>
</evidence>
<feature type="transmembrane region" description="Helical" evidence="1">
    <location>
        <begin position="339"/>
        <end position="360"/>
    </location>
</feature>
<feature type="transmembrane region" description="Helical" evidence="1">
    <location>
        <begin position="172"/>
        <end position="193"/>
    </location>
</feature>
<name>A0ABT5EF84_9BACT</name>
<dbReference type="PANTHER" id="PTHR23028">
    <property type="entry name" value="ACETYLTRANSFERASE"/>
    <property type="match status" value="1"/>
</dbReference>
<reference evidence="3 4" key="1">
    <citation type="submission" date="2022-11" db="EMBL/GenBank/DDBJ databases">
        <title>Minimal conservation of predation-associated metabolite biosynthetic gene clusters underscores biosynthetic potential of Myxococcota including descriptions for ten novel species: Archangium lansinium sp. nov., Myxococcus landrumus sp. nov., Nannocystis bai.</title>
        <authorList>
            <person name="Ahearne A."/>
            <person name="Stevens C."/>
            <person name="Dowd S."/>
        </authorList>
    </citation>
    <scope>NUCLEOTIDE SEQUENCE [LARGE SCALE GENOMIC DNA]</scope>
    <source>
        <strain evidence="3 4">RJM3</strain>
    </source>
</reference>
<protein>
    <submittedName>
        <fullName evidence="3">Acyltransferase</fullName>
    </submittedName>
</protein>
<evidence type="ECO:0000259" key="2">
    <source>
        <dbReference type="Pfam" id="PF01757"/>
    </source>
</evidence>
<accession>A0ABT5EF84</accession>
<dbReference type="PANTHER" id="PTHR23028:SF53">
    <property type="entry name" value="ACYL_TRANSF_3 DOMAIN-CONTAINING PROTEIN"/>
    <property type="match status" value="1"/>
</dbReference>
<keyword evidence="1" id="KW-0472">Membrane</keyword>
<dbReference type="GO" id="GO:0016746">
    <property type="term" value="F:acyltransferase activity"/>
    <property type="evidence" value="ECO:0007669"/>
    <property type="project" value="UniProtKB-KW"/>
</dbReference>
<keyword evidence="1" id="KW-1133">Transmembrane helix</keyword>